<gene>
    <name evidence="4" type="ORF">EYB53_002070</name>
</gene>
<dbReference type="RefSeq" id="WP_135476237.1">
    <property type="nucleotide sequence ID" value="NZ_SIJK02000002.1"/>
</dbReference>
<proteinExistence type="predicted"/>
<dbReference type="Gene3D" id="2.60.40.10">
    <property type="entry name" value="Immunoglobulins"/>
    <property type="match status" value="1"/>
</dbReference>
<dbReference type="InterPro" id="IPR050728">
    <property type="entry name" value="Zinc_Metalloprotease_M4"/>
</dbReference>
<feature type="domain" description="Peptidase C-terminal archaeal/bacterial" evidence="2">
    <location>
        <begin position="460"/>
        <end position="527"/>
    </location>
</feature>
<dbReference type="Pfam" id="PF07705">
    <property type="entry name" value="CARDB"/>
    <property type="match status" value="1"/>
</dbReference>
<dbReference type="PANTHER" id="PTHR33794">
    <property type="entry name" value="BACILLOLYSIN"/>
    <property type="match status" value="1"/>
</dbReference>
<keyword evidence="5" id="KW-1185">Reference proteome</keyword>
<reference evidence="4 5" key="1">
    <citation type="submission" date="2021-03" db="EMBL/GenBank/DDBJ databases">
        <authorList>
            <person name="Grouzdev D.S."/>
        </authorList>
    </citation>
    <scope>NUCLEOTIDE SEQUENCE [LARGE SCALE GENOMIC DNA]</scope>
    <source>
        <strain evidence="4 5">M50-1</strain>
    </source>
</reference>
<dbReference type="Gene3D" id="2.60.120.380">
    <property type="match status" value="4"/>
</dbReference>
<dbReference type="EMBL" id="SIJK02000002">
    <property type="protein sequence ID" value="MBP1464485.1"/>
    <property type="molecule type" value="Genomic_DNA"/>
</dbReference>
<dbReference type="InterPro" id="IPR013783">
    <property type="entry name" value="Ig-like_fold"/>
</dbReference>
<evidence type="ECO:0000313" key="4">
    <source>
        <dbReference type="EMBL" id="MBP1464485.1"/>
    </source>
</evidence>
<dbReference type="Pfam" id="PF04151">
    <property type="entry name" value="PPC"/>
    <property type="match status" value="1"/>
</dbReference>
<feature type="region of interest" description="Disordered" evidence="1">
    <location>
        <begin position="669"/>
        <end position="694"/>
    </location>
</feature>
<evidence type="ECO:0000256" key="1">
    <source>
        <dbReference type="SAM" id="MobiDB-lite"/>
    </source>
</evidence>
<evidence type="ECO:0000259" key="3">
    <source>
        <dbReference type="Pfam" id="PF07705"/>
    </source>
</evidence>
<organism evidence="4 5">
    <name type="scientific">Candidatus Chloroploca mongolica</name>
    <dbReference type="NCBI Taxonomy" id="2528176"/>
    <lineage>
        <taxon>Bacteria</taxon>
        <taxon>Bacillati</taxon>
        <taxon>Chloroflexota</taxon>
        <taxon>Chloroflexia</taxon>
        <taxon>Chloroflexales</taxon>
        <taxon>Chloroflexineae</taxon>
        <taxon>Oscillochloridaceae</taxon>
        <taxon>Candidatus Chloroploca</taxon>
    </lineage>
</organism>
<accession>A0ABS4D4X0</accession>
<sequence>MTRIASYALGMTMVALVCLLASLGTSLGAAPSRGEADQAALALAAVSRTRVPVAPTTIGTPIAASRGVANTTLPDLVITAINLTPLDPGVGGTADIEIVVKNQGTAATSGRFNIYLYVEPTDEPPNEQTEYTTFAGYALMLPPGGTFSFTRFDQQFTRTPPTVYAWVDPPWENFIAELDEENNLFPQVATGVDAFEDDDTCVQAKPIPTDGTPQSRNFFPNPGRERDVDWVTFNAVGGVTYAVEASPTGVDADPIIELYSTCTGAPSFSNKVITEFTAPADGPIFLRVLNNKTGPDHPYTLQVTNDSACPSYFEPNNSAATAGDLPLETVQTHSFCKPADHDWVRLAVEAGASYRVVATSVGPRANVTLELYRTLDAATSAASGATIEFIAAEAGHVYLKAAQVEPEVAGSGTEYTLRAERLSVSGCTPDSFEDDDTLEQAGSIAADGTTQTRNFCPEADVDWVSFTANAGTTYTIETLNLGEAADTVMCLHTSTGEQIACDDDGGTGKASRLSFEPPVNGTYLLQIKDFSPTVAGELTSYDLKVTQRICQPDAFEDDNSRNSARVVVVGSAATNRNFCPAGDEDWIAFVAEAGKNYLVDAIALGAEADTVVELYDANQVLLALNDDFTPGTSSQVSLAEARAGNYFVRVRQYNPSYQGIGTEYSLRVREGTATPPPTPSPGPTQGTTPPPGQTEVRTLILFNQTRFGQIYSVAEAAAVLARLETLAQHPQVRGEIVLLDNNAQVRAAYTAWVGDLGNVEKANQVTAAIRTVVLTYQQQRSGLEYLVLVGDDRALPMRRIFDTTPRSPERTYAHVSTNHPAGVAIKDNHYFTDDYFSDREPAEANGRELFLPDLATGRLIETPTEIIVQLDAFLERQRTTVSNVLITGYDFVQDLASADCDDWRADLGLPRIDCTLIGDTWTGDALRALQTRPTSPFNIQIFNGHGTHYAHGVPVGNSLRASDIAEGTADLRGGLIYSPACHAGLNLPPGNETNPLDLPQAFAGRGASYIGNTGYGWGMRSAIGLSERMVRLYTQELLKGTRASMGQALATAKSLYFQQGQSFSSYDEKVMQQLVFYGLPMYEIETGAVLSGPGNEFPGVGFTPILPGGGAALMSNGSVLTGSVAIDFRNAENLALSETDDGGYYALNGSVQTVPGLPVQPLHFGNVTAPNLEARGVLLLQASYQEAEPFDPLIAAPFNEYQPDNEPGELAQARGLFPLLPVSIQRHNQTSSLVTQLGQYDADLGALRLLNDVNAEIYYSLSDEQFSRETTVIDGITRVGSTQVEIKVGTVEVAGIERVVLSYIQDINQTARQLQSMDLTYDPRAQKWVGSFTGDTNSRYLVQIVDKAGKITVAANKGQYYTPGLVTAAPDTPCTGHCVLLPLVSR</sequence>
<feature type="domain" description="CARDB" evidence="3">
    <location>
        <begin position="74"/>
        <end position="185"/>
    </location>
</feature>
<dbReference type="PANTHER" id="PTHR33794:SF1">
    <property type="entry name" value="BACILLOLYSIN"/>
    <property type="match status" value="1"/>
</dbReference>
<comment type="caution">
    <text evidence="4">The sequence shown here is derived from an EMBL/GenBank/DDBJ whole genome shotgun (WGS) entry which is preliminary data.</text>
</comment>
<dbReference type="InterPro" id="IPR011635">
    <property type="entry name" value="CARDB"/>
</dbReference>
<dbReference type="Proteomes" id="UP001193081">
    <property type="component" value="Unassembled WGS sequence"/>
</dbReference>
<feature type="compositionally biased region" description="Pro residues" evidence="1">
    <location>
        <begin position="674"/>
        <end position="692"/>
    </location>
</feature>
<name>A0ABS4D4X0_9CHLR</name>
<evidence type="ECO:0000313" key="5">
    <source>
        <dbReference type="Proteomes" id="UP001193081"/>
    </source>
</evidence>
<protein>
    <submittedName>
        <fullName evidence="4">Pre-peptidase C-terminal domain-containing protein</fullName>
    </submittedName>
</protein>
<dbReference type="InterPro" id="IPR007280">
    <property type="entry name" value="Peptidase_C_arc/bac"/>
</dbReference>
<dbReference type="SUPFAM" id="SSF89260">
    <property type="entry name" value="Collagen-binding domain"/>
    <property type="match status" value="1"/>
</dbReference>
<evidence type="ECO:0000259" key="2">
    <source>
        <dbReference type="Pfam" id="PF04151"/>
    </source>
</evidence>